<feature type="repeat" description="WD" evidence="3">
    <location>
        <begin position="220"/>
        <end position="259"/>
    </location>
</feature>
<feature type="repeat" description="WD" evidence="3">
    <location>
        <begin position="325"/>
        <end position="363"/>
    </location>
</feature>
<dbReference type="PRINTS" id="PR00320">
    <property type="entry name" value="GPROTEINBRPT"/>
</dbReference>
<dbReference type="PANTHER" id="PTHR19879:SF9">
    <property type="entry name" value="TRANSCRIPTION INITIATION FACTOR TFIID SUBUNIT 5"/>
    <property type="match status" value="1"/>
</dbReference>
<evidence type="ECO:0000256" key="4">
    <source>
        <dbReference type="SAM" id="MobiDB-lite"/>
    </source>
</evidence>
<feature type="repeat" description="WD" evidence="3">
    <location>
        <begin position="94"/>
        <end position="135"/>
    </location>
</feature>
<dbReference type="Gene3D" id="2.130.10.10">
    <property type="entry name" value="YVTN repeat-like/Quinoprotein amine dehydrogenase"/>
    <property type="match status" value="3"/>
</dbReference>
<dbReference type="InterPro" id="IPR020472">
    <property type="entry name" value="WD40_PAC1"/>
</dbReference>
<dbReference type="PROSITE" id="PS00678">
    <property type="entry name" value="WD_REPEATS_1"/>
    <property type="match status" value="1"/>
</dbReference>
<dbReference type="PATRIC" id="fig|1938.3.peg.905"/>
<feature type="compositionally biased region" description="Basic and acidic residues" evidence="4">
    <location>
        <begin position="1"/>
        <end position="14"/>
    </location>
</feature>
<gene>
    <name evidence="5" type="ORF">ACM01_43570</name>
</gene>
<evidence type="ECO:0000256" key="3">
    <source>
        <dbReference type="PROSITE-ProRule" id="PRU00221"/>
    </source>
</evidence>
<dbReference type="SMART" id="SM00320">
    <property type="entry name" value="WD40"/>
    <property type="match status" value="6"/>
</dbReference>
<sequence length="363" mass="38890">MQELKERHKIDSRSPRRASNPTEPVTAHGLAEQVVVAAMRRGERVQMFPMADDLEGVWDVDFSPDGRLLATAHGLRTVQLWDTIAQRRAGQALVGGHIEQVQTVRFSPNGELLASGSHDGRIMLWDVSTGRSLCHPLAVSSGRAWSIAFSPDSRLLLGAGRTVRVWDITDPEQPEGVAKIGANLSAGIAVSSKGLLVTGHTDGAAQVWNLETLEKDGTPLRGHTGEVTALAFSPDGNVLATASRAVQLWDMDSRAMSGEPLTDTDGLIHTLSFSPDSQLLTAVAHPDAEDPRVDDEEDDSEETLDPAAAAHVWQTSSWKAACAPLTGHAGMIWGAGFSPDSRLYATGGADGLLRLWILPTPRT</sequence>
<evidence type="ECO:0000256" key="2">
    <source>
        <dbReference type="ARBA" id="ARBA00022737"/>
    </source>
</evidence>
<feature type="repeat" description="WD" evidence="3">
    <location>
        <begin position="50"/>
        <end position="82"/>
    </location>
</feature>
<dbReference type="EMBL" id="LFNT01000112">
    <property type="protein sequence ID" value="KMS67243.1"/>
    <property type="molecule type" value="Genomic_DNA"/>
</dbReference>
<dbReference type="InterPro" id="IPR001680">
    <property type="entry name" value="WD40_rpt"/>
</dbReference>
<evidence type="ECO:0000256" key="1">
    <source>
        <dbReference type="ARBA" id="ARBA00022574"/>
    </source>
</evidence>
<dbReference type="PANTHER" id="PTHR19879">
    <property type="entry name" value="TRANSCRIPTION INITIATION FACTOR TFIID"/>
    <property type="match status" value="1"/>
</dbReference>
<dbReference type="Proteomes" id="UP000037432">
    <property type="component" value="Unassembled WGS sequence"/>
</dbReference>
<evidence type="ECO:0000313" key="6">
    <source>
        <dbReference type="Proteomes" id="UP000037432"/>
    </source>
</evidence>
<dbReference type="InterPro" id="IPR036322">
    <property type="entry name" value="WD40_repeat_dom_sf"/>
</dbReference>
<dbReference type="InterPro" id="IPR015943">
    <property type="entry name" value="WD40/YVTN_repeat-like_dom_sf"/>
</dbReference>
<feature type="region of interest" description="Disordered" evidence="4">
    <location>
        <begin position="1"/>
        <end position="27"/>
    </location>
</feature>
<dbReference type="PROSITE" id="PS50082">
    <property type="entry name" value="WD_REPEATS_2"/>
    <property type="match status" value="4"/>
</dbReference>
<dbReference type="AlphaFoldDB" id="A0A0J7YVS8"/>
<keyword evidence="1 3" id="KW-0853">WD repeat</keyword>
<dbReference type="Pfam" id="PF00400">
    <property type="entry name" value="WD40"/>
    <property type="match status" value="5"/>
</dbReference>
<accession>A0A0J7YVS8</accession>
<comment type="caution">
    <text evidence="5">The sequence shown here is derived from an EMBL/GenBank/DDBJ whole genome shotgun (WGS) entry which is preliminary data.</text>
</comment>
<proteinExistence type="predicted"/>
<dbReference type="PROSITE" id="PS50294">
    <property type="entry name" value="WD_REPEATS_REGION"/>
    <property type="match status" value="2"/>
</dbReference>
<organism evidence="5 6">
    <name type="scientific">Streptomyces viridochromogenes</name>
    <dbReference type="NCBI Taxonomy" id="1938"/>
    <lineage>
        <taxon>Bacteria</taxon>
        <taxon>Bacillati</taxon>
        <taxon>Actinomycetota</taxon>
        <taxon>Actinomycetes</taxon>
        <taxon>Kitasatosporales</taxon>
        <taxon>Streptomycetaceae</taxon>
        <taxon>Streptomyces</taxon>
    </lineage>
</organism>
<dbReference type="CDD" id="cd00200">
    <property type="entry name" value="WD40"/>
    <property type="match status" value="1"/>
</dbReference>
<name>A0A0J7YVS8_STRVR</name>
<evidence type="ECO:0000313" key="5">
    <source>
        <dbReference type="EMBL" id="KMS67243.1"/>
    </source>
</evidence>
<dbReference type="SUPFAM" id="SSF50978">
    <property type="entry name" value="WD40 repeat-like"/>
    <property type="match status" value="1"/>
</dbReference>
<dbReference type="InterPro" id="IPR019775">
    <property type="entry name" value="WD40_repeat_CS"/>
</dbReference>
<keyword evidence="2" id="KW-0677">Repeat</keyword>
<reference evidence="5 6" key="1">
    <citation type="submission" date="2015-06" db="EMBL/GenBank/DDBJ databases">
        <authorList>
            <person name="Ju K.-S."/>
            <person name="Doroghazi J.R."/>
            <person name="Metcalf W.W."/>
        </authorList>
    </citation>
    <scope>NUCLEOTIDE SEQUENCE [LARGE SCALE GENOMIC DNA]</scope>
    <source>
        <strain evidence="5 6">NRRL 3414</strain>
    </source>
</reference>
<protein>
    <submittedName>
        <fullName evidence="5">Uncharacterized protein</fullName>
    </submittedName>
</protein>